<feature type="compositionally biased region" description="Basic and acidic residues" evidence="1">
    <location>
        <begin position="186"/>
        <end position="197"/>
    </location>
</feature>
<gene>
    <name evidence="2" type="ORF">BQ2448_2167</name>
</gene>
<sequence>MDGVRDTFIHDQYVARHQLPHQRFNRYWLNAGYSDVQATVRINSLPIEIEETRVLKDPEWILDGKAKVEMGSTLSIILRDDRNTHWAGVYVVMWINGDIVYSEALNRNHPRLNGYVWSDDRAFVFTGDKSSVLDEEHEVTSVRVTVYSIKGGDNGIDFIPMAWSYLFPDRPPLFSFFFELECVRPGENKPPSRDRLRAVQVSTRPKRKSTKKRKDSGFGPGFEDEKDHDGTLDSQEDRDIDAEVENYLRQIESAWGTEGDQ</sequence>
<dbReference type="EMBL" id="FMSP01000004">
    <property type="protein sequence ID" value="SCV69147.1"/>
    <property type="molecule type" value="Genomic_DNA"/>
</dbReference>
<evidence type="ECO:0000313" key="3">
    <source>
        <dbReference type="Proteomes" id="UP000198372"/>
    </source>
</evidence>
<reference evidence="3" key="1">
    <citation type="submission" date="2016-09" db="EMBL/GenBank/DDBJ databases">
        <authorList>
            <person name="Jeantristanb JTB J.-T."/>
            <person name="Ricardo R."/>
        </authorList>
    </citation>
    <scope>NUCLEOTIDE SEQUENCE [LARGE SCALE GENOMIC DNA]</scope>
</reference>
<feature type="compositionally biased region" description="Basic residues" evidence="1">
    <location>
        <begin position="204"/>
        <end position="214"/>
    </location>
</feature>
<dbReference type="Proteomes" id="UP000198372">
    <property type="component" value="Unassembled WGS sequence"/>
</dbReference>
<evidence type="ECO:0000313" key="2">
    <source>
        <dbReference type="EMBL" id="SCV69147.1"/>
    </source>
</evidence>
<dbReference type="AlphaFoldDB" id="A0A238F7L9"/>
<feature type="region of interest" description="Disordered" evidence="1">
    <location>
        <begin position="186"/>
        <end position="243"/>
    </location>
</feature>
<feature type="compositionally biased region" description="Basic and acidic residues" evidence="1">
    <location>
        <begin position="223"/>
        <end position="237"/>
    </location>
</feature>
<protein>
    <submittedName>
        <fullName evidence="2">BQ2448_2167 protein</fullName>
    </submittedName>
</protein>
<evidence type="ECO:0000256" key="1">
    <source>
        <dbReference type="SAM" id="MobiDB-lite"/>
    </source>
</evidence>
<accession>A0A238F7L9</accession>
<dbReference type="OrthoDB" id="2534142at2759"/>
<proteinExistence type="predicted"/>
<keyword evidence="3" id="KW-1185">Reference proteome</keyword>
<name>A0A238F7L9_9BASI</name>
<organism evidence="2 3">
    <name type="scientific">Microbotryum intermedium</name>
    <dbReference type="NCBI Taxonomy" id="269621"/>
    <lineage>
        <taxon>Eukaryota</taxon>
        <taxon>Fungi</taxon>
        <taxon>Dikarya</taxon>
        <taxon>Basidiomycota</taxon>
        <taxon>Pucciniomycotina</taxon>
        <taxon>Microbotryomycetes</taxon>
        <taxon>Microbotryales</taxon>
        <taxon>Microbotryaceae</taxon>
        <taxon>Microbotryum</taxon>
    </lineage>
</organism>